<dbReference type="Proteomes" id="UP001152795">
    <property type="component" value="Unassembled WGS sequence"/>
</dbReference>
<gene>
    <name evidence="1" type="ORF">PACLA_8A031686</name>
</gene>
<sequence length="191" mass="22028">MDLKLIAKRDNLDLPGGVISSTVFINEYGIYDLVLGSRLPAAKEFKWWVISDVLPSIRKTRKYALSGAMPAIDNVKDDELRQLSCSEHPEARCKLVHKSNIVKDPGAILRGKKGGLAAQEKIRETRKTARERGMKILELEAERDELEEEVDERDERICRLKEENERLTEKVTNLLTENERLWLENKKLMKE</sequence>
<proteinExistence type="predicted"/>
<evidence type="ECO:0000313" key="1">
    <source>
        <dbReference type="EMBL" id="CAB4033314.1"/>
    </source>
</evidence>
<dbReference type="PROSITE" id="PS51750">
    <property type="entry name" value="BRO_N"/>
    <property type="match status" value="1"/>
</dbReference>
<organism evidence="1 2">
    <name type="scientific">Paramuricea clavata</name>
    <name type="common">Red gorgonian</name>
    <name type="synonym">Violescent sea-whip</name>
    <dbReference type="NCBI Taxonomy" id="317549"/>
    <lineage>
        <taxon>Eukaryota</taxon>
        <taxon>Metazoa</taxon>
        <taxon>Cnidaria</taxon>
        <taxon>Anthozoa</taxon>
        <taxon>Octocorallia</taxon>
        <taxon>Malacalcyonacea</taxon>
        <taxon>Plexauridae</taxon>
        <taxon>Paramuricea</taxon>
    </lineage>
</organism>
<dbReference type="OrthoDB" id="7468926at2759"/>
<dbReference type="InterPro" id="IPR003497">
    <property type="entry name" value="BRO_N_domain"/>
</dbReference>
<evidence type="ECO:0000313" key="2">
    <source>
        <dbReference type="Proteomes" id="UP001152795"/>
    </source>
</evidence>
<dbReference type="AlphaFoldDB" id="A0A7D9JP64"/>
<accession>A0A7D9JP64</accession>
<keyword evidence="2" id="KW-1185">Reference proteome</keyword>
<dbReference type="EMBL" id="CACRXK020019141">
    <property type="protein sequence ID" value="CAB4033314.1"/>
    <property type="molecule type" value="Genomic_DNA"/>
</dbReference>
<protein>
    <submittedName>
        <fullName evidence="1">Uncharacterized protein</fullName>
    </submittedName>
</protein>
<reference evidence="1" key="1">
    <citation type="submission" date="2020-04" db="EMBL/GenBank/DDBJ databases">
        <authorList>
            <person name="Alioto T."/>
            <person name="Alioto T."/>
            <person name="Gomez Garrido J."/>
        </authorList>
    </citation>
    <scope>NUCLEOTIDE SEQUENCE</scope>
    <source>
        <strain evidence="1">A484AB</strain>
    </source>
</reference>
<comment type="caution">
    <text evidence="1">The sequence shown here is derived from an EMBL/GenBank/DDBJ whole genome shotgun (WGS) entry which is preliminary data.</text>
</comment>
<name>A0A7D9JP64_PARCT</name>
<dbReference type="Pfam" id="PF02498">
    <property type="entry name" value="Bro-N"/>
    <property type="match status" value="1"/>
</dbReference>